<reference evidence="2 3" key="1">
    <citation type="submission" date="2020-04" db="EMBL/GenBank/DDBJ databases">
        <title>Vibrio sp. SM6, a novel species isolated from seawater.</title>
        <authorList>
            <person name="Wang X."/>
        </authorList>
    </citation>
    <scope>NUCLEOTIDE SEQUENCE [LARGE SCALE GENOMIC DNA]</scope>
    <source>
        <strain evidence="2 3">SM6</strain>
    </source>
</reference>
<protein>
    <submittedName>
        <fullName evidence="2">Uncharacterized protein</fullName>
    </submittedName>
</protein>
<name>A0A7X8TQC8_9VIBR</name>
<comment type="caution">
    <text evidence="2">The sequence shown here is derived from an EMBL/GenBank/DDBJ whole genome shotgun (WGS) entry which is preliminary data.</text>
</comment>
<evidence type="ECO:0000256" key="1">
    <source>
        <dbReference type="SAM" id="MobiDB-lite"/>
    </source>
</evidence>
<organism evidence="2 3">
    <name type="scientific">Vibrio agarilyticus</name>
    <dbReference type="NCBI Taxonomy" id="2726741"/>
    <lineage>
        <taxon>Bacteria</taxon>
        <taxon>Pseudomonadati</taxon>
        <taxon>Pseudomonadota</taxon>
        <taxon>Gammaproteobacteria</taxon>
        <taxon>Vibrionales</taxon>
        <taxon>Vibrionaceae</taxon>
        <taxon>Vibrio</taxon>
    </lineage>
</organism>
<sequence>MQIEFSRKEMDHINKYKGDYSDKRYIRQLIREDMKKKENEESQGANNETKRK</sequence>
<evidence type="ECO:0000313" key="3">
    <source>
        <dbReference type="Proteomes" id="UP000535589"/>
    </source>
</evidence>
<evidence type="ECO:0000313" key="2">
    <source>
        <dbReference type="EMBL" id="NLS13017.1"/>
    </source>
</evidence>
<dbReference type="Proteomes" id="UP000535589">
    <property type="component" value="Unassembled WGS sequence"/>
</dbReference>
<feature type="region of interest" description="Disordered" evidence="1">
    <location>
        <begin position="31"/>
        <end position="52"/>
    </location>
</feature>
<gene>
    <name evidence="2" type="ORF">HGP28_08965</name>
</gene>
<dbReference type="AlphaFoldDB" id="A0A7X8TQC8"/>
<accession>A0A7X8TQC8</accession>
<dbReference type="EMBL" id="JABAIK010000007">
    <property type="protein sequence ID" value="NLS13017.1"/>
    <property type="molecule type" value="Genomic_DNA"/>
</dbReference>
<proteinExistence type="predicted"/>
<dbReference type="RefSeq" id="WP_168836109.1">
    <property type="nucleotide sequence ID" value="NZ_JABAIK010000007.1"/>
</dbReference>
<keyword evidence="3" id="KW-1185">Reference proteome</keyword>
<feature type="compositionally biased region" description="Polar residues" evidence="1">
    <location>
        <begin position="42"/>
        <end position="52"/>
    </location>
</feature>
<feature type="compositionally biased region" description="Basic and acidic residues" evidence="1">
    <location>
        <begin position="31"/>
        <end position="40"/>
    </location>
</feature>